<evidence type="ECO:0000256" key="2">
    <source>
        <dbReference type="ARBA" id="ARBA00022729"/>
    </source>
</evidence>
<gene>
    <name evidence="4" type="ORF">Salat_1937000</name>
</gene>
<feature type="domain" description="Wall-associated receptor kinase galacturonan-binding" evidence="3">
    <location>
        <begin position="18"/>
        <end position="83"/>
    </location>
</feature>
<dbReference type="AlphaFoldDB" id="A0AAE2CIN0"/>
<dbReference type="PANTHER" id="PTHR33138:SF27">
    <property type="entry name" value="WALL-ASSOCIATED RECEPTOR KINASE C-TERMINAL DOMAIN-CONTAINING PROTEIN"/>
    <property type="match status" value="1"/>
</dbReference>
<sequence length="207" mass="22684">MILVWEGSFAVYHQYEACVPSNCGNGPNISFPFYVPGLQESYCGYPGFQLNCSKDGHPLLSLPENDYVVEAIFYANSSFRVYDAAAPSPLSADSSCPRIRNTTLPTDGFVYAGNLTGLHLLSNCPDNLPGTLEDVKVLCDNKEDKNNWILAIYDEDLRLKDALGNCARNVIAPVEAHGDNQSGTLAEVLGRGFMLNWTASDYSLQIM</sequence>
<dbReference type="Proteomes" id="UP001293254">
    <property type="component" value="Unassembled WGS sequence"/>
</dbReference>
<dbReference type="PANTHER" id="PTHR33138">
    <property type="entry name" value="OS01G0690200 PROTEIN"/>
    <property type="match status" value="1"/>
</dbReference>
<comment type="caution">
    <text evidence="4">The sequence shown here is derived from an EMBL/GenBank/DDBJ whole genome shotgun (WGS) entry which is preliminary data.</text>
</comment>
<keyword evidence="4" id="KW-0675">Receptor</keyword>
<keyword evidence="5" id="KW-1185">Reference proteome</keyword>
<dbReference type="GO" id="GO:0016020">
    <property type="term" value="C:membrane"/>
    <property type="evidence" value="ECO:0007669"/>
    <property type="project" value="UniProtKB-SubCell"/>
</dbReference>
<keyword evidence="2" id="KW-0732">Signal</keyword>
<keyword evidence="4" id="KW-0418">Kinase</keyword>
<protein>
    <submittedName>
        <fullName evidence="4">LEAF RUST 10 DISEASE-RESISTANCE LOCUS RECEPTOR-LIKE PROTEIN KINASE-like 1.2</fullName>
    </submittedName>
</protein>
<accession>A0AAE2CIN0</accession>
<reference evidence="4" key="2">
    <citation type="journal article" date="2024" name="Plant">
        <title>Genomic evolution and insights into agronomic trait innovations of Sesamum species.</title>
        <authorList>
            <person name="Miao H."/>
            <person name="Wang L."/>
            <person name="Qu L."/>
            <person name="Liu H."/>
            <person name="Sun Y."/>
            <person name="Le M."/>
            <person name="Wang Q."/>
            <person name="Wei S."/>
            <person name="Zheng Y."/>
            <person name="Lin W."/>
            <person name="Duan Y."/>
            <person name="Cao H."/>
            <person name="Xiong S."/>
            <person name="Wang X."/>
            <person name="Wei L."/>
            <person name="Li C."/>
            <person name="Ma Q."/>
            <person name="Ju M."/>
            <person name="Zhao R."/>
            <person name="Li G."/>
            <person name="Mu C."/>
            <person name="Tian Q."/>
            <person name="Mei H."/>
            <person name="Zhang T."/>
            <person name="Gao T."/>
            <person name="Zhang H."/>
        </authorList>
    </citation>
    <scope>NUCLEOTIDE SEQUENCE</scope>
    <source>
        <strain evidence="4">3651</strain>
    </source>
</reference>
<evidence type="ECO:0000259" key="3">
    <source>
        <dbReference type="Pfam" id="PF13947"/>
    </source>
</evidence>
<name>A0AAE2CIN0_9LAMI</name>
<comment type="subcellular location">
    <subcellularLocation>
        <location evidence="1">Membrane</location>
        <topology evidence="1">Single-pass membrane protein</topology>
    </subcellularLocation>
</comment>
<dbReference type="GO" id="GO:0030247">
    <property type="term" value="F:polysaccharide binding"/>
    <property type="evidence" value="ECO:0007669"/>
    <property type="project" value="InterPro"/>
</dbReference>
<reference evidence="4" key="1">
    <citation type="submission" date="2020-06" db="EMBL/GenBank/DDBJ databases">
        <authorList>
            <person name="Li T."/>
            <person name="Hu X."/>
            <person name="Zhang T."/>
            <person name="Song X."/>
            <person name="Zhang H."/>
            <person name="Dai N."/>
            <person name="Sheng W."/>
            <person name="Hou X."/>
            <person name="Wei L."/>
        </authorList>
    </citation>
    <scope>NUCLEOTIDE SEQUENCE</scope>
    <source>
        <strain evidence="4">3651</strain>
        <tissue evidence="4">Leaf</tissue>
    </source>
</reference>
<evidence type="ECO:0000256" key="1">
    <source>
        <dbReference type="ARBA" id="ARBA00004167"/>
    </source>
</evidence>
<dbReference type="EMBL" id="JACGWO010000007">
    <property type="protein sequence ID" value="KAK4423542.1"/>
    <property type="molecule type" value="Genomic_DNA"/>
</dbReference>
<proteinExistence type="predicted"/>
<dbReference type="GO" id="GO:0016301">
    <property type="term" value="F:kinase activity"/>
    <property type="evidence" value="ECO:0007669"/>
    <property type="project" value="UniProtKB-KW"/>
</dbReference>
<evidence type="ECO:0000313" key="5">
    <source>
        <dbReference type="Proteomes" id="UP001293254"/>
    </source>
</evidence>
<dbReference type="InterPro" id="IPR025287">
    <property type="entry name" value="WAK_GUB"/>
</dbReference>
<dbReference type="Pfam" id="PF13947">
    <property type="entry name" value="GUB_WAK_bind"/>
    <property type="match status" value="1"/>
</dbReference>
<evidence type="ECO:0000313" key="4">
    <source>
        <dbReference type="EMBL" id="KAK4423542.1"/>
    </source>
</evidence>
<keyword evidence="4" id="KW-0808">Transferase</keyword>
<organism evidence="4 5">
    <name type="scientific">Sesamum alatum</name>
    <dbReference type="NCBI Taxonomy" id="300844"/>
    <lineage>
        <taxon>Eukaryota</taxon>
        <taxon>Viridiplantae</taxon>
        <taxon>Streptophyta</taxon>
        <taxon>Embryophyta</taxon>
        <taxon>Tracheophyta</taxon>
        <taxon>Spermatophyta</taxon>
        <taxon>Magnoliopsida</taxon>
        <taxon>eudicotyledons</taxon>
        <taxon>Gunneridae</taxon>
        <taxon>Pentapetalae</taxon>
        <taxon>asterids</taxon>
        <taxon>lamiids</taxon>
        <taxon>Lamiales</taxon>
        <taxon>Pedaliaceae</taxon>
        <taxon>Sesamum</taxon>
    </lineage>
</organism>